<proteinExistence type="predicted"/>
<evidence type="ECO:0000256" key="2">
    <source>
        <dbReference type="SAM" id="MobiDB-lite"/>
    </source>
</evidence>
<keyword evidence="4" id="KW-1185">Reference proteome</keyword>
<gene>
    <name evidence="3" type="ORF">CCMP2556_LOCUS12833</name>
</gene>
<feature type="region of interest" description="Disordered" evidence="2">
    <location>
        <begin position="165"/>
        <end position="286"/>
    </location>
</feature>
<feature type="region of interest" description="Disordered" evidence="2">
    <location>
        <begin position="586"/>
        <end position="643"/>
    </location>
</feature>
<feature type="compositionally biased region" description="Basic and acidic residues" evidence="2">
    <location>
        <begin position="612"/>
        <end position="622"/>
    </location>
</feature>
<evidence type="ECO:0000256" key="1">
    <source>
        <dbReference type="SAM" id="Coils"/>
    </source>
</evidence>
<dbReference type="Proteomes" id="UP001642484">
    <property type="component" value="Unassembled WGS sequence"/>
</dbReference>
<name>A0ABP0JS79_9DINO</name>
<feature type="compositionally biased region" description="Basic residues" evidence="2">
    <location>
        <begin position="634"/>
        <end position="643"/>
    </location>
</feature>
<accession>A0ABP0JS79</accession>
<feature type="compositionally biased region" description="Basic and acidic residues" evidence="2">
    <location>
        <begin position="197"/>
        <end position="219"/>
    </location>
</feature>
<keyword evidence="1" id="KW-0175">Coiled coil</keyword>
<feature type="coiled-coil region" evidence="1">
    <location>
        <begin position="289"/>
        <end position="316"/>
    </location>
</feature>
<evidence type="ECO:0000313" key="3">
    <source>
        <dbReference type="EMBL" id="CAK9017306.1"/>
    </source>
</evidence>
<evidence type="ECO:0000313" key="4">
    <source>
        <dbReference type="Proteomes" id="UP001642484"/>
    </source>
</evidence>
<protein>
    <submittedName>
        <fullName evidence="3">Uncharacterized protein</fullName>
    </submittedName>
</protein>
<reference evidence="3 4" key="1">
    <citation type="submission" date="2024-02" db="EMBL/GenBank/DDBJ databases">
        <authorList>
            <person name="Chen Y."/>
            <person name="Shah S."/>
            <person name="Dougan E. K."/>
            <person name="Thang M."/>
            <person name="Chan C."/>
        </authorList>
    </citation>
    <scope>NUCLEOTIDE SEQUENCE [LARGE SCALE GENOMIC DNA]</scope>
</reference>
<dbReference type="EMBL" id="CAXAMN010006335">
    <property type="protein sequence ID" value="CAK9017306.1"/>
    <property type="molecule type" value="Genomic_DNA"/>
</dbReference>
<comment type="caution">
    <text evidence="3">The sequence shown here is derived from an EMBL/GenBank/DDBJ whole genome shotgun (WGS) entry which is preliminary data.</text>
</comment>
<organism evidence="3 4">
    <name type="scientific">Durusdinium trenchii</name>
    <dbReference type="NCBI Taxonomy" id="1381693"/>
    <lineage>
        <taxon>Eukaryota</taxon>
        <taxon>Sar</taxon>
        <taxon>Alveolata</taxon>
        <taxon>Dinophyceae</taxon>
        <taxon>Suessiales</taxon>
        <taxon>Symbiodiniaceae</taxon>
        <taxon>Durusdinium</taxon>
    </lineage>
</organism>
<sequence length="643" mass="72015">MPASAESLVSVSSGGEKPRLAIDQIHKDWERADALRSYLREDSTVIFKEGVSENVKTCSAEHIHAYLTPLVVKMAATENHPQPNVDPLRDEISKLYMSLSKQVGEDQIVLDSWMTRKYLGFIKMKCRLRKPSKERNFQNLCLLLNPDLQACVDEINHKETEKMLAKKKESVKDPDAYDDGSSSSSSDDEPCESDGDASVHEEIRGKEIPESLPEPDKVLAGELPSQKNTGEMKTSEHKGVTPAPTPTPMVPPEVVAPAPTPTPMASPGAPARVSTTPPGDATSERMQDLAAAKKRLEELALLVEAAKARLRRMCAKHKTKRSLDVPEFVVEQWRSNDQTSMARLLMENNWSKESFIAQLEIIVRKKATIKVSIEEMWVSEQEMRDDLRWKPPRIAGAKKACEAKRATHIRENDYDGVTEYYVKVREKGLRDEEQTQEEIHRKLEKVTDGPVLDDKALDGLERMKARQAAVAAEPGTKHNGQEAETKLALKRFLDSLLQKSGKIRGLIRELSEQYSSADSTASNVAKLREQLKLMDSEYDSCQSVQVYGEINNWNAEFVQKATKAMNKATETCSKAVGLEMKIRSAKKYEKKDPGSEKAKEKKEKKDKKRDKKEKTGKAKADGTEGEGATSSASRPKRLRRMEA</sequence>
<feature type="compositionally biased region" description="Basic and acidic residues" evidence="2">
    <location>
        <begin position="586"/>
        <end position="603"/>
    </location>
</feature>
<feature type="compositionally biased region" description="Basic and acidic residues" evidence="2">
    <location>
        <begin position="165"/>
        <end position="175"/>
    </location>
</feature>
<feature type="compositionally biased region" description="Acidic residues" evidence="2">
    <location>
        <begin position="186"/>
        <end position="195"/>
    </location>
</feature>